<comment type="caution">
    <text evidence="3">The sequence shown here is derived from an EMBL/GenBank/DDBJ whole genome shotgun (WGS) entry which is preliminary data.</text>
</comment>
<dbReference type="PANTHER" id="PTHR42032:SF1">
    <property type="entry name" value="YALI0E30679P"/>
    <property type="match status" value="1"/>
</dbReference>
<proteinExistence type="predicted"/>
<feature type="region of interest" description="Disordered" evidence="1">
    <location>
        <begin position="133"/>
        <end position="161"/>
    </location>
</feature>
<feature type="compositionally biased region" description="Low complexity" evidence="1">
    <location>
        <begin position="31"/>
        <end position="44"/>
    </location>
</feature>
<evidence type="ECO:0000256" key="2">
    <source>
        <dbReference type="SAM" id="Phobius"/>
    </source>
</evidence>
<keyword evidence="2" id="KW-1133">Transmembrane helix</keyword>
<evidence type="ECO:0000313" key="3">
    <source>
        <dbReference type="EMBL" id="KAF2868526.1"/>
    </source>
</evidence>
<dbReference type="PANTHER" id="PTHR42032">
    <property type="entry name" value="YALI0E30679P"/>
    <property type="match status" value="1"/>
</dbReference>
<feature type="compositionally biased region" description="Polar residues" evidence="1">
    <location>
        <begin position="398"/>
        <end position="416"/>
    </location>
</feature>
<feature type="transmembrane region" description="Helical" evidence="2">
    <location>
        <begin position="86"/>
        <end position="104"/>
    </location>
</feature>
<feature type="transmembrane region" description="Helical" evidence="2">
    <location>
        <begin position="60"/>
        <end position="80"/>
    </location>
</feature>
<name>A0A7C8I3P4_9PLEO</name>
<dbReference type="Proteomes" id="UP000481861">
    <property type="component" value="Unassembled WGS sequence"/>
</dbReference>
<dbReference type="EMBL" id="JAADJZ010000019">
    <property type="protein sequence ID" value="KAF2868526.1"/>
    <property type="molecule type" value="Genomic_DNA"/>
</dbReference>
<keyword evidence="2" id="KW-0472">Membrane</keyword>
<feature type="transmembrane region" description="Helical" evidence="2">
    <location>
        <begin position="176"/>
        <end position="193"/>
    </location>
</feature>
<evidence type="ECO:0000256" key="1">
    <source>
        <dbReference type="SAM" id="MobiDB-lite"/>
    </source>
</evidence>
<keyword evidence="2" id="KW-0812">Transmembrane</keyword>
<accession>A0A7C8I3P4</accession>
<sequence length="416" mass="45410">MLHRAVAVAAAEGARQPPARPRFRRRRSLLSASSDTDTTTATATATATDMDKLTASTEASFWHSAPLAFALFPALGGLLYPNGGAIVTDILLLALGSLFLNWCVRGPWEWYHSAQQVRYLAASPSDIILEDEQSEEDLDGRESVPEPSSPEGSPKPDKAKEFLRSKARTQLAREEMTALLVCFMGPLLGAYLLHTLRSQLTRPAEGLVSNYNLTIFLLAAELRPVAHVIKLKQAKMLHLQRIVRTGPNDALFNSDAQELLKRVETMEARVAEPVANPAVETMQAVRQAMQPQLDELNRAMRRYEKRQTAYSIQNEARFQELDARLGDALSLAAAAARTGQRPGLVTTLATWLVGLATSCVKASWAVVSFPVRTAAGVVAVVKSRIGLGSRQPLKRAKNQTNGHSSTTPRPQSRSGK</sequence>
<feature type="region of interest" description="Disordered" evidence="1">
    <location>
        <begin position="390"/>
        <end position="416"/>
    </location>
</feature>
<dbReference type="OrthoDB" id="5422510at2759"/>
<keyword evidence="4" id="KW-1185">Reference proteome</keyword>
<evidence type="ECO:0000313" key="4">
    <source>
        <dbReference type="Proteomes" id="UP000481861"/>
    </source>
</evidence>
<organism evidence="3 4">
    <name type="scientific">Massariosphaeria phaeospora</name>
    <dbReference type="NCBI Taxonomy" id="100035"/>
    <lineage>
        <taxon>Eukaryota</taxon>
        <taxon>Fungi</taxon>
        <taxon>Dikarya</taxon>
        <taxon>Ascomycota</taxon>
        <taxon>Pezizomycotina</taxon>
        <taxon>Dothideomycetes</taxon>
        <taxon>Pleosporomycetidae</taxon>
        <taxon>Pleosporales</taxon>
        <taxon>Pleosporales incertae sedis</taxon>
        <taxon>Massariosphaeria</taxon>
    </lineage>
</organism>
<reference evidence="3 4" key="1">
    <citation type="submission" date="2020-01" db="EMBL/GenBank/DDBJ databases">
        <authorList>
            <consortium name="DOE Joint Genome Institute"/>
            <person name="Haridas S."/>
            <person name="Albert R."/>
            <person name="Binder M."/>
            <person name="Bloem J."/>
            <person name="Labutti K."/>
            <person name="Salamov A."/>
            <person name="Andreopoulos B."/>
            <person name="Baker S.E."/>
            <person name="Barry K."/>
            <person name="Bills G."/>
            <person name="Bluhm B.H."/>
            <person name="Cannon C."/>
            <person name="Castanera R."/>
            <person name="Culley D.E."/>
            <person name="Daum C."/>
            <person name="Ezra D."/>
            <person name="Gonzalez J.B."/>
            <person name="Henrissat B."/>
            <person name="Kuo A."/>
            <person name="Liang C."/>
            <person name="Lipzen A."/>
            <person name="Lutzoni F."/>
            <person name="Magnuson J."/>
            <person name="Mondo S."/>
            <person name="Nolan M."/>
            <person name="Ohm R."/>
            <person name="Pangilinan J."/>
            <person name="Park H.-J.H."/>
            <person name="Ramirez L."/>
            <person name="Alfaro M."/>
            <person name="Sun H."/>
            <person name="Tritt A."/>
            <person name="Yoshinaga Y."/>
            <person name="Zwiers L.-H.L."/>
            <person name="Turgeon B.G."/>
            <person name="Goodwin S.B."/>
            <person name="Spatafora J.W."/>
            <person name="Crous P.W."/>
            <person name="Grigoriev I.V."/>
        </authorList>
    </citation>
    <scope>NUCLEOTIDE SEQUENCE [LARGE SCALE GENOMIC DNA]</scope>
    <source>
        <strain evidence="3 4">CBS 611.86</strain>
    </source>
</reference>
<feature type="region of interest" description="Disordered" evidence="1">
    <location>
        <begin position="12"/>
        <end position="44"/>
    </location>
</feature>
<gene>
    <name evidence="3" type="ORF">BDV95DRAFT_130969</name>
</gene>
<dbReference type="AlphaFoldDB" id="A0A7C8I3P4"/>
<protein>
    <submittedName>
        <fullName evidence="3">Uncharacterized protein</fullName>
    </submittedName>
</protein>